<gene>
    <name evidence="2" type="ORF">FHS74_002653</name>
</gene>
<keyword evidence="1" id="KW-0534">Nitrate assimilation</keyword>
<dbReference type="InterPro" id="IPR036411">
    <property type="entry name" value="TorD-like_sf"/>
</dbReference>
<sequence length="229" mass="24709">MATTTPAFKALSALLTYPTPALIAVLPEIKSLVAAQGRTAEGLLRPLLNDLTGRDLYDLQEGYVDLFDRGRRTSLHLFEHVHGESRDRGQAMVDLAAHYETAGLSLAVNELPDYLPLFLEFLSTRPEDEARALLGETAAILATLEERLAKRSSLYAPIFTLLLALAGDGATAGEPAEDAEPADDLASLDADWEEAAVTFGPGTPGDGCSVDRLRTRLRAERRDARHGAV</sequence>
<dbReference type="Proteomes" id="UP000539175">
    <property type="component" value="Unassembled WGS sequence"/>
</dbReference>
<dbReference type="SUPFAM" id="SSF89155">
    <property type="entry name" value="TorD-like"/>
    <property type="match status" value="1"/>
</dbReference>
<dbReference type="RefSeq" id="WP_184801089.1">
    <property type="nucleotide sequence ID" value="NZ_JACIIZ010000006.1"/>
</dbReference>
<dbReference type="InterPro" id="IPR003765">
    <property type="entry name" value="NO3_reductase_chaperone_NarJ"/>
</dbReference>
<dbReference type="EMBL" id="JACIIZ010000006">
    <property type="protein sequence ID" value="MBB6252093.1"/>
    <property type="molecule type" value="Genomic_DNA"/>
</dbReference>
<dbReference type="GO" id="GO:0051082">
    <property type="term" value="F:unfolded protein binding"/>
    <property type="evidence" value="ECO:0007669"/>
    <property type="project" value="InterPro"/>
</dbReference>
<name>A0A7X0AXS8_9PROT</name>
<dbReference type="Pfam" id="PF02613">
    <property type="entry name" value="Nitrate_red_del"/>
    <property type="match status" value="1"/>
</dbReference>
<dbReference type="Gene3D" id="1.10.3480.10">
    <property type="entry name" value="TorD-like"/>
    <property type="match status" value="1"/>
</dbReference>
<dbReference type="InterPro" id="IPR020945">
    <property type="entry name" value="DMSO/NO3_reduct_chaperone"/>
</dbReference>
<comment type="caution">
    <text evidence="2">The sequence shown here is derived from an EMBL/GenBank/DDBJ whole genome shotgun (WGS) entry which is preliminary data.</text>
</comment>
<dbReference type="GO" id="GO:0051131">
    <property type="term" value="P:chaperone-mediated protein complex assembly"/>
    <property type="evidence" value="ECO:0007669"/>
    <property type="project" value="InterPro"/>
</dbReference>
<reference evidence="2 3" key="1">
    <citation type="submission" date="2020-08" db="EMBL/GenBank/DDBJ databases">
        <title>Genomic Encyclopedia of Type Strains, Phase IV (KMG-IV): sequencing the most valuable type-strain genomes for metagenomic binning, comparative biology and taxonomic classification.</title>
        <authorList>
            <person name="Goeker M."/>
        </authorList>
    </citation>
    <scope>NUCLEOTIDE SEQUENCE [LARGE SCALE GENOMIC DNA]</scope>
    <source>
        <strain evidence="2 3">DSM 22198</strain>
    </source>
</reference>
<evidence type="ECO:0000256" key="1">
    <source>
        <dbReference type="ARBA" id="ARBA00023063"/>
    </source>
</evidence>
<protein>
    <submittedName>
        <fullName evidence="2">Nitrate reductase delta subunit</fullName>
    </submittedName>
</protein>
<keyword evidence="3" id="KW-1185">Reference proteome</keyword>
<evidence type="ECO:0000313" key="3">
    <source>
        <dbReference type="Proteomes" id="UP000539175"/>
    </source>
</evidence>
<dbReference type="AlphaFoldDB" id="A0A7X0AXS8"/>
<proteinExistence type="predicted"/>
<dbReference type="GO" id="GO:0016530">
    <property type="term" value="F:metallochaperone activity"/>
    <property type="evidence" value="ECO:0007669"/>
    <property type="project" value="TreeGrafter"/>
</dbReference>
<dbReference type="PANTHER" id="PTHR43680:SF2">
    <property type="entry name" value="NITRATE REDUCTASE MOLYBDENUM COFACTOR ASSEMBLY CHAPERONE NARJ"/>
    <property type="match status" value="1"/>
</dbReference>
<accession>A0A7X0AXS8</accession>
<dbReference type="PANTHER" id="PTHR43680">
    <property type="entry name" value="NITRATE REDUCTASE MOLYBDENUM COFACTOR ASSEMBLY CHAPERONE"/>
    <property type="match status" value="1"/>
</dbReference>
<evidence type="ECO:0000313" key="2">
    <source>
        <dbReference type="EMBL" id="MBB6252093.1"/>
    </source>
</evidence>
<dbReference type="GO" id="GO:0042128">
    <property type="term" value="P:nitrate assimilation"/>
    <property type="evidence" value="ECO:0007669"/>
    <property type="project" value="UniProtKB-KW"/>
</dbReference>
<organism evidence="2 3">
    <name type="scientific">Nitrospirillum iridis</name>
    <dbReference type="NCBI Taxonomy" id="765888"/>
    <lineage>
        <taxon>Bacteria</taxon>
        <taxon>Pseudomonadati</taxon>
        <taxon>Pseudomonadota</taxon>
        <taxon>Alphaproteobacteria</taxon>
        <taxon>Rhodospirillales</taxon>
        <taxon>Azospirillaceae</taxon>
        <taxon>Nitrospirillum</taxon>
    </lineage>
</organism>
<dbReference type="NCBIfam" id="TIGR00684">
    <property type="entry name" value="narJ"/>
    <property type="match status" value="1"/>
</dbReference>